<dbReference type="CDD" id="cd00198">
    <property type="entry name" value="vWFA"/>
    <property type="match status" value="1"/>
</dbReference>
<dbReference type="PANTHER" id="PTHR24020:SF84">
    <property type="entry name" value="VWFA DOMAIN-CONTAINING PROTEIN"/>
    <property type="match status" value="1"/>
</dbReference>
<proteinExistence type="predicted"/>
<dbReference type="InterPro" id="IPR050525">
    <property type="entry name" value="ECM_Assembly_Org"/>
</dbReference>
<dbReference type="Gene3D" id="3.10.100.10">
    <property type="entry name" value="Mannose-Binding Protein A, subunit A"/>
    <property type="match status" value="1"/>
</dbReference>
<dbReference type="AlphaFoldDB" id="A0A914XML0"/>
<dbReference type="InterPro" id="IPR016187">
    <property type="entry name" value="CTDL_fold"/>
</dbReference>
<dbReference type="SUPFAM" id="SSF53300">
    <property type="entry name" value="vWA-like"/>
    <property type="match status" value="4"/>
</dbReference>
<dbReference type="Gene3D" id="3.40.50.410">
    <property type="entry name" value="von Willebrand factor, type A domain"/>
    <property type="match status" value="4"/>
</dbReference>
<dbReference type="Pfam" id="PF00092">
    <property type="entry name" value="VWA"/>
    <property type="match status" value="4"/>
</dbReference>
<evidence type="ECO:0000259" key="2">
    <source>
        <dbReference type="PROSITE" id="PS50041"/>
    </source>
</evidence>
<accession>A0A914XML0</accession>
<sequence>MVQSTVTSSSSTLDLVTTAATAPPTTAACTGPPPTATPPIPCQTNVIFLIDGSDGVTDDQFKNQTNFIASIFQTKWTYNEIGIAIGEYSDPSDFYSFASFGDIKKWEDVQATLKNDVEHIGGSANLKAALQKTEDPTTFTGGIGCVQKAVVLFTSTSVQTDILGAVQYAHQIRRNGPLIIVAMGPNASVDELNYLTSKDDIYEWPDYNNVPADLASNIIQAMCSSSSTATPVLPTVTLPAMTSPAPTTMPSSSAPVTSASLSSTFAPTTAACTGPPPTTTPPMPCQTNVIFLIDGSDGITGDQFKKQTSFIESIFHTDWTYNEISIAIGEYFDPSTIFPVASFGDIKKWEDVQDVLKNNAEHFGGVANLTAALQETEDPKTFTGGMGCVQKAVVLFTSTSADADVATAQQYADGIKKNGPLIIVAMGPNASVSKLSSLASPTPVIQWLDYNNVPADLATNITRAMSITTDTSSVSGCDIFWIGANDIQQTNVFAWIDGSSFLYTHWELGQPDLSSDKLCVASLARSTGLWSTDDCGYELCFICESYTYSTTSKSSTTDQMHSQTNTWSTTVTTSLAASTGSNPYPCLRDIVLLMDTSNGLGTAANFQAEVNFIGSTLVANWLVGPTHVEVVPVLYDINSFDQFGAFNFLSTAELLQMLAAIAALPEFLNDPPSIAYGLNNARDIRGQRSGVAQVLILFTSTSNQNDVNQAIPAASQLKSKGTMIIVVGIGPNANPSILSPLASNPSFVLVAPDFISLASNIALANQINSAIGICGGAAQSTASGAPSTSTPFPTSLTTSSFPTTTSSSVPLPCTANFALLIDTSNGMTADQFAKQLQFIANTLFQVNWAYSQWAIAQYDSDFLLDSPFGSLSTLVEAQGTVQQAIFQSGQIASISNALTHSIRDFASAGANPSYSQKTIFFTSTSAPDDVMAATQPAEHVQALGNLIVIGMGPNVNMNLLTRLASPNSAFAWPNYNNPGNLATQIMNAFLCT</sequence>
<dbReference type="CDD" id="cd00037">
    <property type="entry name" value="CLECT"/>
    <property type="match status" value="1"/>
</dbReference>
<protein>
    <submittedName>
        <fullName evidence="5">Uncharacterized protein</fullName>
    </submittedName>
</protein>
<feature type="domain" description="C-type lectin" evidence="2">
    <location>
        <begin position="480"/>
        <end position="544"/>
    </location>
</feature>
<evidence type="ECO:0000259" key="3">
    <source>
        <dbReference type="PROSITE" id="PS50234"/>
    </source>
</evidence>
<organism evidence="4 5">
    <name type="scientific">Plectus sambesii</name>
    <dbReference type="NCBI Taxonomy" id="2011161"/>
    <lineage>
        <taxon>Eukaryota</taxon>
        <taxon>Metazoa</taxon>
        <taxon>Ecdysozoa</taxon>
        <taxon>Nematoda</taxon>
        <taxon>Chromadorea</taxon>
        <taxon>Plectida</taxon>
        <taxon>Plectina</taxon>
        <taxon>Plectoidea</taxon>
        <taxon>Plectidae</taxon>
        <taxon>Plectus</taxon>
    </lineage>
</organism>
<feature type="domain" description="VWFA" evidence="3">
    <location>
        <begin position="288"/>
        <end position="461"/>
    </location>
</feature>
<keyword evidence="4" id="KW-1185">Reference proteome</keyword>
<dbReference type="PROSITE" id="PS50041">
    <property type="entry name" value="C_TYPE_LECTIN_2"/>
    <property type="match status" value="1"/>
</dbReference>
<dbReference type="PANTHER" id="PTHR24020">
    <property type="entry name" value="COLLAGEN ALPHA"/>
    <property type="match status" value="1"/>
</dbReference>
<dbReference type="SUPFAM" id="SSF56436">
    <property type="entry name" value="C-type lectin-like"/>
    <property type="match status" value="1"/>
</dbReference>
<dbReference type="Pfam" id="PF00059">
    <property type="entry name" value="Lectin_C"/>
    <property type="match status" value="1"/>
</dbReference>
<dbReference type="SMART" id="SM00327">
    <property type="entry name" value="VWA"/>
    <property type="match status" value="4"/>
</dbReference>
<feature type="domain" description="VWFA" evidence="3">
    <location>
        <begin position="816"/>
        <end position="989"/>
    </location>
</feature>
<feature type="domain" description="VWFA" evidence="3">
    <location>
        <begin position="45"/>
        <end position="222"/>
    </location>
</feature>
<dbReference type="InterPro" id="IPR002035">
    <property type="entry name" value="VWF_A"/>
</dbReference>
<dbReference type="InterPro" id="IPR036465">
    <property type="entry name" value="vWFA_dom_sf"/>
</dbReference>
<feature type="domain" description="VWFA" evidence="3">
    <location>
        <begin position="589"/>
        <end position="767"/>
    </location>
</feature>
<dbReference type="PROSITE" id="PS50234">
    <property type="entry name" value="VWFA"/>
    <property type="match status" value="4"/>
</dbReference>
<evidence type="ECO:0000313" key="5">
    <source>
        <dbReference type="WBParaSite" id="PSAMB.scaffold919size38579.g9693.t1"/>
    </source>
</evidence>
<dbReference type="InterPro" id="IPR016186">
    <property type="entry name" value="C-type_lectin-like/link_sf"/>
</dbReference>
<name>A0A914XML0_9BILA</name>
<dbReference type="WBParaSite" id="PSAMB.scaffold919size38579.g9693.t1">
    <property type="protein sequence ID" value="PSAMB.scaffold919size38579.g9693.t1"/>
    <property type="gene ID" value="PSAMB.scaffold919size38579.g9693"/>
</dbReference>
<feature type="region of interest" description="Disordered" evidence="1">
    <location>
        <begin position="784"/>
        <end position="805"/>
    </location>
</feature>
<evidence type="ECO:0000313" key="4">
    <source>
        <dbReference type="Proteomes" id="UP000887566"/>
    </source>
</evidence>
<evidence type="ECO:0000256" key="1">
    <source>
        <dbReference type="SAM" id="MobiDB-lite"/>
    </source>
</evidence>
<dbReference type="CDD" id="cd01450">
    <property type="entry name" value="vWFA_subfamily_ECM"/>
    <property type="match status" value="2"/>
</dbReference>
<reference evidence="5" key="1">
    <citation type="submission" date="2022-11" db="UniProtKB">
        <authorList>
            <consortium name="WormBaseParasite"/>
        </authorList>
    </citation>
    <scope>IDENTIFICATION</scope>
</reference>
<dbReference type="InterPro" id="IPR001304">
    <property type="entry name" value="C-type_lectin-like"/>
</dbReference>
<dbReference type="Proteomes" id="UP000887566">
    <property type="component" value="Unplaced"/>
</dbReference>